<feature type="compositionally biased region" description="Low complexity" evidence="3">
    <location>
        <begin position="62"/>
        <end position="84"/>
    </location>
</feature>
<name>A0A195FHG6_9HYME</name>
<dbReference type="AlphaFoldDB" id="A0A195FHG6"/>
<sequence>MSIEETNVYRSDKTEVQNDKEKEQKRDEKKGACETRRDSQGCGKGGQGVQPTTDRPTDRPTDQPTNQPTNQPTSQPTNQPTNQPKSGIKLN</sequence>
<protein>
    <submittedName>
        <fullName evidence="4">Putative hemoglobin and hemoglobin-haptoglobin-binding protein 3</fullName>
    </submittedName>
</protein>
<evidence type="ECO:0000256" key="1">
    <source>
        <dbReference type="ARBA" id="ARBA00022729"/>
    </source>
</evidence>
<evidence type="ECO:0000313" key="5">
    <source>
        <dbReference type="Proteomes" id="UP000078541"/>
    </source>
</evidence>
<evidence type="ECO:0000256" key="3">
    <source>
        <dbReference type="SAM" id="MobiDB-lite"/>
    </source>
</evidence>
<evidence type="ECO:0000256" key="2">
    <source>
        <dbReference type="ARBA" id="ARBA00022737"/>
    </source>
</evidence>
<organism evidence="4 5">
    <name type="scientific">Trachymyrmex septentrionalis</name>
    <dbReference type="NCBI Taxonomy" id="34720"/>
    <lineage>
        <taxon>Eukaryota</taxon>
        <taxon>Metazoa</taxon>
        <taxon>Ecdysozoa</taxon>
        <taxon>Arthropoda</taxon>
        <taxon>Hexapoda</taxon>
        <taxon>Insecta</taxon>
        <taxon>Pterygota</taxon>
        <taxon>Neoptera</taxon>
        <taxon>Endopterygota</taxon>
        <taxon>Hymenoptera</taxon>
        <taxon>Apocrita</taxon>
        <taxon>Aculeata</taxon>
        <taxon>Formicoidea</taxon>
        <taxon>Formicidae</taxon>
        <taxon>Myrmicinae</taxon>
        <taxon>Trachymyrmex</taxon>
    </lineage>
</organism>
<keyword evidence="5" id="KW-1185">Reference proteome</keyword>
<dbReference type="Pfam" id="PF04886">
    <property type="entry name" value="PT"/>
    <property type="match status" value="1"/>
</dbReference>
<accession>A0A195FHG6</accession>
<evidence type="ECO:0000313" key="4">
    <source>
        <dbReference type="EMBL" id="KYN40140.1"/>
    </source>
</evidence>
<proteinExistence type="predicted"/>
<feature type="region of interest" description="Disordered" evidence="3">
    <location>
        <begin position="1"/>
        <end position="91"/>
    </location>
</feature>
<keyword evidence="2" id="KW-0677">Repeat</keyword>
<gene>
    <name evidence="4" type="ORF">ALC56_05083</name>
</gene>
<keyword evidence="1" id="KW-0732">Signal</keyword>
<dbReference type="Proteomes" id="UP000078541">
    <property type="component" value="Unassembled WGS sequence"/>
</dbReference>
<feature type="compositionally biased region" description="Basic and acidic residues" evidence="3">
    <location>
        <begin position="10"/>
        <end position="39"/>
    </location>
</feature>
<dbReference type="InterPro" id="IPR006970">
    <property type="entry name" value="PT"/>
</dbReference>
<dbReference type="EMBL" id="KQ981523">
    <property type="protein sequence ID" value="KYN40140.1"/>
    <property type="molecule type" value="Genomic_DNA"/>
</dbReference>
<reference evidence="4 5" key="1">
    <citation type="submission" date="2016-03" db="EMBL/GenBank/DDBJ databases">
        <title>Trachymyrmex septentrionalis WGS genome.</title>
        <authorList>
            <person name="Nygaard S."/>
            <person name="Hu H."/>
            <person name="Boomsma J."/>
            <person name="Zhang G."/>
        </authorList>
    </citation>
    <scope>NUCLEOTIDE SEQUENCE [LARGE SCALE GENOMIC DNA]</scope>
    <source>
        <strain evidence="4">Tsep2-gDNA-1</strain>
        <tissue evidence="4">Whole body</tissue>
    </source>
</reference>